<dbReference type="PANTHER" id="PTHR11085">
    <property type="entry name" value="NAD-DEPENDENT PROTEIN DEACYLASE SIRTUIN-5, MITOCHONDRIAL-RELATED"/>
    <property type="match status" value="1"/>
</dbReference>
<dbReference type="Pfam" id="PF02146">
    <property type="entry name" value="SIR2"/>
    <property type="match status" value="1"/>
</dbReference>
<feature type="binding site" evidence="3">
    <location>
        <position position="67"/>
    </location>
    <ligand>
        <name>substrate</name>
    </ligand>
</feature>
<keyword evidence="2 3" id="KW-0520">NAD</keyword>
<evidence type="ECO:0000256" key="3">
    <source>
        <dbReference type="HAMAP-Rule" id="MF_01121"/>
    </source>
</evidence>
<feature type="domain" description="Deacetylase sirtuin-type" evidence="5">
    <location>
        <begin position="1"/>
        <end position="253"/>
    </location>
</feature>
<feature type="binding site" evidence="3">
    <location>
        <position position="70"/>
    </location>
    <ligand>
        <name>substrate</name>
    </ligand>
</feature>
<dbReference type="InterPro" id="IPR026591">
    <property type="entry name" value="Sirtuin_cat_small_dom_sf"/>
</dbReference>
<feature type="binding site" evidence="3 4">
    <location>
        <position position="155"/>
    </location>
    <ligand>
        <name>Zn(2+)</name>
        <dbReference type="ChEBI" id="CHEBI:29105"/>
    </ligand>
</feature>
<dbReference type="PROSITE" id="PS50305">
    <property type="entry name" value="SIRTUIN"/>
    <property type="match status" value="1"/>
</dbReference>
<dbReference type="InterPro" id="IPR027546">
    <property type="entry name" value="Sirtuin_class_III"/>
</dbReference>
<proteinExistence type="inferred from homology"/>
<evidence type="ECO:0000259" key="5">
    <source>
        <dbReference type="PROSITE" id="PS50305"/>
    </source>
</evidence>
<dbReference type="Gene3D" id="3.40.50.1220">
    <property type="entry name" value="TPP-binding domain"/>
    <property type="match status" value="1"/>
</dbReference>
<comment type="catalytic activity">
    <reaction evidence="3">
        <text>N(6)-succinyl-L-lysyl-[protein] + NAD(+) + H2O = 2''-O-succinyl-ADP-D-ribose + nicotinamide + L-lysyl-[protein]</text>
        <dbReference type="Rhea" id="RHEA:47668"/>
        <dbReference type="Rhea" id="RHEA-COMP:9752"/>
        <dbReference type="Rhea" id="RHEA-COMP:11877"/>
        <dbReference type="ChEBI" id="CHEBI:15377"/>
        <dbReference type="ChEBI" id="CHEBI:17154"/>
        <dbReference type="ChEBI" id="CHEBI:29969"/>
        <dbReference type="ChEBI" id="CHEBI:57540"/>
        <dbReference type="ChEBI" id="CHEBI:87830"/>
        <dbReference type="ChEBI" id="CHEBI:87832"/>
    </reaction>
</comment>
<feature type="binding site" evidence="3">
    <location>
        <begin position="100"/>
        <end position="103"/>
    </location>
    <ligand>
        <name>NAD(+)</name>
        <dbReference type="ChEBI" id="CHEBI:57540"/>
    </ligand>
</feature>
<dbReference type="Proteomes" id="UP001499938">
    <property type="component" value="Unassembled WGS sequence"/>
</dbReference>
<keyword evidence="7" id="KW-1185">Reference proteome</keyword>
<accession>A0ABN2LK10</accession>
<dbReference type="Gene3D" id="3.30.1600.10">
    <property type="entry name" value="SIR2/SIRT2 'Small Domain"/>
    <property type="match status" value="1"/>
</dbReference>
<feature type="binding site" evidence="3">
    <location>
        <position position="236"/>
    </location>
    <ligand>
        <name>NAD(+)</name>
        <dbReference type="ChEBI" id="CHEBI:57540"/>
    </ligand>
</feature>
<dbReference type="EC" id="2.3.1.286" evidence="3"/>
<keyword evidence="3" id="KW-0963">Cytoplasm</keyword>
<evidence type="ECO:0000313" key="7">
    <source>
        <dbReference type="Proteomes" id="UP001499938"/>
    </source>
</evidence>
<dbReference type="InterPro" id="IPR026590">
    <property type="entry name" value="Ssirtuin_cat_dom"/>
</dbReference>
<comment type="caution">
    <text evidence="3">Lacks conserved residue(s) required for the propagation of feature annotation.</text>
</comment>
<dbReference type="CDD" id="cd01412">
    <property type="entry name" value="SIRT5_Af1_CobB"/>
    <property type="match status" value="1"/>
</dbReference>
<dbReference type="EMBL" id="BAAAPO010000023">
    <property type="protein sequence ID" value="GAA1790270.1"/>
    <property type="molecule type" value="Genomic_DNA"/>
</dbReference>
<protein>
    <recommendedName>
        <fullName evidence="3">NAD-dependent protein deacylase</fullName>
        <ecNumber evidence="3">2.3.1.286</ecNumber>
    </recommendedName>
    <alternativeName>
        <fullName evidence="3">Regulatory protein SIR2 homolog</fullName>
    </alternativeName>
</protein>
<dbReference type="SUPFAM" id="SSF52467">
    <property type="entry name" value="DHS-like NAD/FAD-binding domain"/>
    <property type="match status" value="1"/>
</dbReference>
<feature type="binding site" evidence="3 4">
    <location>
        <position position="129"/>
    </location>
    <ligand>
        <name>Zn(2+)</name>
        <dbReference type="ChEBI" id="CHEBI:29105"/>
    </ligand>
</feature>
<dbReference type="InterPro" id="IPR050134">
    <property type="entry name" value="NAD-dep_sirtuin_deacylases"/>
</dbReference>
<reference evidence="6 7" key="1">
    <citation type="journal article" date="2019" name="Int. J. Syst. Evol. Microbiol.">
        <title>The Global Catalogue of Microorganisms (GCM) 10K type strain sequencing project: providing services to taxonomists for standard genome sequencing and annotation.</title>
        <authorList>
            <consortium name="The Broad Institute Genomics Platform"/>
            <consortium name="The Broad Institute Genome Sequencing Center for Infectious Disease"/>
            <person name="Wu L."/>
            <person name="Ma J."/>
        </authorList>
    </citation>
    <scope>NUCLEOTIDE SEQUENCE [LARGE SCALE GENOMIC DNA]</scope>
    <source>
        <strain evidence="6 7">JCM 15592</strain>
    </source>
</reference>
<comment type="caution">
    <text evidence="6">The sequence shown here is derived from an EMBL/GenBank/DDBJ whole genome shotgun (WGS) entry which is preliminary data.</text>
</comment>
<evidence type="ECO:0000313" key="6">
    <source>
        <dbReference type="EMBL" id="GAA1790270.1"/>
    </source>
</evidence>
<evidence type="ECO:0000256" key="2">
    <source>
        <dbReference type="ARBA" id="ARBA00023027"/>
    </source>
</evidence>
<sequence>MEVPRALVQVAQRARRVVVLTGAGMSAESGLSTFRDPENGLWQRFSAQHLASAAAWDEDPALVWAWYVWRFECVGEVQPNAGHDAIARWSERTDLAVVTQNVDNLHERAGTRSVVHLHGSISAFRCSACERPHAETPVLPDEPVERLAPPRCATCAGLIRPGVVWFGETLPDRAWVDAVAKVSEADLVLVVGTSGIVYPAAGLPAIARSEGAVVVEINPQTTDISDMADLSWRETAARALPALVDAVHDGECP</sequence>
<keyword evidence="3 4" id="KW-0862">Zinc</keyword>
<evidence type="ECO:0000256" key="1">
    <source>
        <dbReference type="ARBA" id="ARBA00022679"/>
    </source>
</evidence>
<feature type="active site" description="Proton acceptor" evidence="3 4">
    <location>
        <position position="118"/>
    </location>
</feature>
<feature type="binding site" evidence="3">
    <location>
        <begin position="218"/>
        <end position="220"/>
    </location>
    <ligand>
        <name>NAD(+)</name>
        <dbReference type="ChEBI" id="CHEBI:57540"/>
    </ligand>
</feature>
<keyword evidence="1" id="KW-0808">Transferase</keyword>
<gene>
    <name evidence="3" type="primary">cobB</name>
    <name evidence="6" type="ORF">GCM10009811_13920</name>
</gene>
<dbReference type="PANTHER" id="PTHR11085:SF4">
    <property type="entry name" value="NAD-DEPENDENT PROTEIN DEACYLASE"/>
    <property type="match status" value="1"/>
</dbReference>
<dbReference type="InterPro" id="IPR029035">
    <property type="entry name" value="DHS-like_NAD/FAD-binding_dom"/>
</dbReference>
<comment type="similarity">
    <text evidence="3">Belongs to the sirtuin family. Class III subfamily.</text>
</comment>
<feature type="binding site" evidence="3 4">
    <location>
        <position position="126"/>
    </location>
    <ligand>
        <name>Zn(2+)</name>
        <dbReference type="ChEBI" id="CHEBI:29105"/>
    </ligand>
</feature>
<comment type="catalytic activity">
    <reaction evidence="3">
        <text>N(6)-acetyl-L-lysyl-[protein] + NAD(+) + H2O = 2''-O-acetyl-ADP-D-ribose + nicotinamide + L-lysyl-[protein]</text>
        <dbReference type="Rhea" id="RHEA:43636"/>
        <dbReference type="Rhea" id="RHEA-COMP:9752"/>
        <dbReference type="Rhea" id="RHEA-COMP:10731"/>
        <dbReference type="ChEBI" id="CHEBI:15377"/>
        <dbReference type="ChEBI" id="CHEBI:17154"/>
        <dbReference type="ChEBI" id="CHEBI:29969"/>
        <dbReference type="ChEBI" id="CHEBI:57540"/>
        <dbReference type="ChEBI" id="CHEBI:61930"/>
        <dbReference type="ChEBI" id="CHEBI:83767"/>
        <dbReference type="EC" id="2.3.1.286"/>
    </reaction>
</comment>
<comment type="subcellular location">
    <subcellularLocation>
        <location evidence="3">Cytoplasm</location>
    </subcellularLocation>
</comment>
<comment type="domain">
    <text evidence="3">2 residues (Tyr-67 and Arg-70) present in a large hydrophobic pocket are probably involved in substrate specificity. They are important for desuccinylation activity, but dispensable for deacetylation activity.</text>
</comment>
<organism evidence="6 7">
    <name type="scientific">Nostocoides veronense</name>
    <dbReference type="NCBI Taxonomy" id="330836"/>
    <lineage>
        <taxon>Bacteria</taxon>
        <taxon>Bacillati</taxon>
        <taxon>Actinomycetota</taxon>
        <taxon>Actinomycetes</taxon>
        <taxon>Micrococcales</taxon>
        <taxon>Intrasporangiaceae</taxon>
        <taxon>Nostocoides</taxon>
    </lineage>
</organism>
<comment type="function">
    <text evidence="3">NAD-dependent lysine deacetylase and desuccinylase that specifically removes acetyl and succinyl groups on target proteins. Modulates the activities of several proteins which are inactive in their acylated form.</text>
</comment>
<feature type="binding site" evidence="3">
    <location>
        <begin position="192"/>
        <end position="194"/>
    </location>
    <ligand>
        <name>NAD(+)</name>
        <dbReference type="ChEBI" id="CHEBI:57540"/>
    </ligand>
</feature>
<name>A0ABN2LK10_9MICO</name>
<dbReference type="NCBIfam" id="NF001753">
    <property type="entry name" value="PRK00481.1-3"/>
    <property type="match status" value="1"/>
</dbReference>
<keyword evidence="3 4" id="KW-0479">Metal-binding</keyword>
<comment type="cofactor">
    <cofactor evidence="3">
        <name>Zn(2+)</name>
        <dbReference type="ChEBI" id="CHEBI:29105"/>
    </cofactor>
    <text evidence="3">Binds 1 zinc ion per subunit.</text>
</comment>
<evidence type="ECO:0000256" key="4">
    <source>
        <dbReference type="PROSITE-ProRule" id="PRU00236"/>
    </source>
</evidence>
<dbReference type="InterPro" id="IPR003000">
    <property type="entry name" value="Sirtuin"/>
</dbReference>
<feature type="binding site" evidence="3 4">
    <location>
        <position position="152"/>
    </location>
    <ligand>
        <name>Zn(2+)</name>
        <dbReference type="ChEBI" id="CHEBI:29105"/>
    </ligand>
</feature>
<dbReference type="HAMAP" id="MF_01121">
    <property type="entry name" value="Sirtuin_ClassIII"/>
    <property type="match status" value="1"/>
</dbReference>